<sequence>MPLRDLISRNFTLSWTYPLQGIAHFARNRSLWPLLKARLIPLAVLSLCTTLLLFLLTYLPQVAFLAVFHRAGSAWLNGTFLVLSEANLIVVIFFEAFLVDKTQVDIVDAVLIQRGHRALVERTRPVDVDEPDCVKCLGPRDKGAEYAPFSLRQIVEFVLLLPLNLVPYVGVPLFLLGTGYRAGPLQQWRYYKLKGFDKKQRKAYIKEKSHKWQMMWFGSVALLLQLIPVASLIFLLTTAVGTALWAADLEEAAARTRGRTSAVDGEPDGQPPPFADEA</sequence>
<dbReference type="Proteomes" id="UP000799439">
    <property type="component" value="Unassembled WGS sequence"/>
</dbReference>
<feature type="transmembrane region" description="Helical" evidence="6">
    <location>
        <begin position="157"/>
        <end position="180"/>
    </location>
</feature>
<feature type="transmembrane region" description="Helical" evidence="6">
    <location>
        <begin position="214"/>
        <end position="247"/>
    </location>
</feature>
<dbReference type="InterPro" id="IPR059112">
    <property type="entry name" value="CysZ/EI24"/>
</dbReference>
<keyword evidence="4 6" id="KW-0472">Membrane</keyword>
<evidence type="ECO:0000256" key="1">
    <source>
        <dbReference type="ARBA" id="ARBA00004141"/>
    </source>
</evidence>
<evidence type="ECO:0000313" key="7">
    <source>
        <dbReference type="EMBL" id="KAF2152622.1"/>
    </source>
</evidence>
<evidence type="ECO:0000256" key="2">
    <source>
        <dbReference type="ARBA" id="ARBA00022692"/>
    </source>
</evidence>
<dbReference type="AlphaFoldDB" id="A0A9P4MGX0"/>
<dbReference type="GO" id="GO:0005811">
    <property type="term" value="C:lipid droplet"/>
    <property type="evidence" value="ECO:0007669"/>
    <property type="project" value="TreeGrafter"/>
</dbReference>
<comment type="subcellular location">
    <subcellularLocation>
        <location evidence="1">Membrane</location>
        <topology evidence="1">Multi-pass membrane protein</topology>
    </subcellularLocation>
</comment>
<accession>A0A9P4MGX0</accession>
<feature type="transmembrane region" description="Helical" evidence="6">
    <location>
        <begin position="79"/>
        <end position="99"/>
    </location>
</feature>
<evidence type="ECO:0000313" key="8">
    <source>
        <dbReference type="Proteomes" id="UP000799439"/>
    </source>
</evidence>
<feature type="compositionally biased region" description="Pro residues" evidence="5">
    <location>
        <begin position="269"/>
        <end position="278"/>
    </location>
</feature>
<evidence type="ECO:0008006" key="9">
    <source>
        <dbReference type="Google" id="ProtNLM"/>
    </source>
</evidence>
<dbReference type="Pfam" id="PF07264">
    <property type="entry name" value="EI24"/>
    <property type="match status" value="1"/>
</dbReference>
<dbReference type="OrthoDB" id="2107885at2759"/>
<keyword evidence="3 6" id="KW-1133">Transmembrane helix</keyword>
<evidence type="ECO:0000256" key="5">
    <source>
        <dbReference type="SAM" id="MobiDB-lite"/>
    </source>
</evidence>
<evidence type="ECO:0000256" key="4">
    <source>
        <dbReference type="ARBA" id="ARBA00023136"/>
    </source>
</evidence>
<comment type="caution">
    <text evidence="7">The sequence shown here is derived from an EMBL/GenBank/DDBJ whole genome shotgun (WGS) entry which is preliminary data.</text>
</comment>
<protein>
    <recommendedName>
        <fullName evidence="9">Sulfate transporter CysZ</fullName>
    </recommendedName>
</protein>
<dbReference type="EMBL" id="ML996086">
    <property type="protein sequence ID" value="KAF2152622.1"/>
    <property type="molecule type" value="Genomic_DNA"/>
</dbReference>
<evidence type="ECO:0000256" key="3">
    <source>
        <dbReference type="ARBA" id="ARBA00022989"/>
    </source>
</evidence>
<dbReference type="InterPro" id="IPR052786">
    <property type="entry name" value="Spore_wall_assembly"/>
</dbReference>
<feature type="region of interest" description="Disordered" evidence="5">
    <location>
        <begin position="257"/>
        <end position="278"/>
    </location>
</feature>
<dbReference type="GO" id="GO:0005619">
    <property type="term" value="C:ascospore wall"/>
    <property type="evidence" value="ECO:0007669"/>
    <property type="project" value="TreeGrafter"/>
</dbReference>
<feature type="transmembrane region" description="Helical" evidence="6">
    <location>
        <begin position="39"/>
        <end position="59"/>
    </location>
</feature>
<evidence type="ECO:0000256" key="6">
    <source>
        <dbReference type="SAM" id="Phobius"/>
    </source>
</evidence>
<dbReference type="PANTHER" id="PTHR34292:SF1">
    <property type="entry name" value="OUTER SPORE WALL PROTEIN RRT8"/>
    <property type="match status" value="1"/>
</dbReference>
<organism evidence="7 8">
    <name type="scientific">Myriangium duriaei CBS 260.36</name>
    <dbReference type="NCBI Taxonomy" id="1168546"/>
    <lineage>
        <taxon>Eukaryota</taxon>
        <taxon>Fungi</taxon>
        <taxon>Dikarya</taxon>
        <taxon>Ascomycota</taxon>
        <taxon>Pezizomycotina</taxon>
        <taxon>Dothideomycetes</taxon>
        <taxon>Dothideomycetidae</taxon>
        <taxon>Myriangiales</taxon>
        <taxon>Myriangiaceae</taxon>
        <taxon>Myriangium</taxon>
    </lineage>
</organism>
<name>A0A9P4MGX0_9PEZI</name>
<keyword evidence="8" id="KW-1185">Reference proteome</keyword>
<proteinExistence type="predicted"/>
<dbReference type="GO" id="GO:0005628">
    <property type="term" value="C:prospore membrane"/>
    <property type="evidence" value="ECO:0007669"/>
    <property type="project" value="TreeGrafter"/>
</dbReference>
<reference evidence="7" key="1">
    <citation type="journal article" date="2020" name="Stud. Mycol.">
        <title>101 Dothideomycetes genomes: a test case for predicting lifestyles and emergence of pathogens.</title>
        <authorList>
            <person name="Haridas S."/>
            <person name="Albert R."/>
            <person name="Binder M."/>
            <person name="Bloem J."/>
            <person name="Labutti K."/>
            <person name="Salamov A."/>
            <person name="Andreopoulos B."/>
            <person name="Baker S."/>
            <person name="Barry K."/>
            <person name="Bills G."/>
            <person name="Bluhm B."/>
            <person name="Cannon C."/>
            <person name="Castanera R."/>
            <person name="Culley D."/>
            <person name="Daum C."/>
            <person name="Ezra D."/>
            <person name="Gonzalez J."/>
            <person name="Henrissat B."/>
            <person name="Kuo A."/>
            <person name="Liang C."/>
            <person name="Lipzen A."/>
            <person name="Lutzoni F."/>
            <person name="Magnuson J."/>
            <person name="Mondo S."/>
            <person name="Nolan M."/>
            <person name="Ohm R."/>
            <person name="Pangilinan J."/>
            <person name="Park H.-J."/>
            <person name="Ramirez L."/>
            <person name="Alfaro M."/>
            <person name="Sun H."/>
            <person name="Tritt A."/>
            <person name="Yoshinaga Y."/>
            <person name="Zwiers L.-H."/>
            <person name="Turgeon B."/>
            <person name="Goodwin S."/>
            <person name="Spatafora J."/>
            <person name="Crous P."/>
            <person name="Grigoriev I."/>
        </authorList>
    </citation>
    <scope>NUCLEOTIDE SEQUENCE</scope>
    <source>
        <strain evidence="7">CBS 260.36</strain>
    </source>
</reference>
<dbReference type="PANTHER" id="PTHR34292">
    <property type="entry name" value="OUTER SPORE WALL PROTEIN LDS1"/>
    <property type="match status" value="1"/>
</dbReference>
<gene>
    <name evidence="7" type="ORF">K461DRAFT_294274</name>
</gene>
<keyword evidence="2 6" id="KW-0812">Transmembrane</keyword>